<keyword evidence="2" id="KW-1185">Reference proteome</keyword>
<dbReference type="CDD" id="cd17040">
    <property type="entry name" value="Ubl_MoaD_like"/>
    <property type="match status" value="1"/>
</dbReference>
<dbReference type="NCBIfam" id="NF011465">
    <property type="entry name" value="PRK14886.1-1"/>
    <property type="match status" value="1"/>
</dbReference>
<protein>
    <submittedName>
        <fullName evidence="1">ThiamineS protein</fullName>
    </submittedName>
</protein>
<dbReference type="InterPro" id="IPR016155">
    <property type="entry name" value="Mopterin_synth/thiamin_S_b"/>
</dbReference>
<evidence type="ECO:0000313" key="1">
    <source>
        <dbReference type="EMBL" id="AJM93305.1"/>
    </source>
</evidence>
<sequence>MITVKLVGGAKKSFSKEQLEIGKSDITIQELIDLLLQLQPDDSPKLDTENILIAINGADSSAMDGKSTIIKNNDVVSIIPVIHGGASKKLLYKISSKQIQILQIKGKKAIDVKFLDDLRKKYPKLQLQAVSSQFVLNSYHMKKILSLSLESQKNDILLSNKPETDILMRFALTKQISAAIASVGIKPNADFILIAIGNKTNLHSLHKELSPLIIPLFSKNNTIFLKKSFKISKKQIDCVYSKTPLEDILVEKAAVLL</sequence>
<dbReference type="HOGENOM" id="CLU_1076055_0_0_2"/>
<dbReference type="InterPro" id="IPR003749">
    <property type="entry name" value="ThiS/MoaD-like"/>
</dbReference>
<dbReference type="STRING" id="1582439.NPIRD3C_2095"/>
<gene>
    <name evidence="1" type="ORF">NPIRD3C_2095</name>
</gene>
<dbReference type="Pfam" id="PF02597">
    <property type="entry name" value="ThiS"/>
    <property type="match status" value="1"/>
</dbReference>
<dbReference type="PATRIC" id="fig|1582439.9.peg.2166"/>
<dbReference type="Gene3D" id="3.10.20.30">
    <property type="match status" value="1"/>
</dbReference>
<dbReference type="AlphaFoldDB" id="A0A0C5C1Q2"/>
<accession>A0A0C5C1Q2</accession>
<dbReference type="SUPFAM" id="SSF54285">
    <property type="entry name" value="MoaD/ThiS"/>
    <property type="match status" value="1"/>
</dbReference>
<dbReference type="KEGG" id="nid:NPIRD3C_2095"/>
<dbReference type="Gene3D" id="3.30.2380.10">
    <property type="entry name" value="CGI121/TPRKB"/>
    <property type="match status" value="1"/>
</dbReference>
<dbReference type="OrthoDB" id="11483at2157"/>
<dbReference type="Proteomes" id="UP000032027">
    <property type="component" value="Chromosome"/>
</dbReference>
<proteinExistence type="predicted"/>
<dbReference type="InterPro" id="IPR036504">
    <property type="entry name" value="CGI121/TPRKB_sf"/>
</dbReference>
<evidence type="ECO:0000313" key="2">
    <source>
        <dbReference type="Proteomes" id="UP000032027"/>
    </source>
</evidence>
<organism evidence="1 2">
    <name type="scientific">Nitrosopumilus piranensis</name>
    <dbReference type="NCBI Taxonomy" id="1582439"/>
    <lineage>
        <taxon>Archaea</taxon>
        <taxon>Nitrososphaerota</taxon>
        <taxon>Nitrososphaeria</taxon>
        <taxon>Nitrosopumilales</taxon>
        <taxon>Nitrosopumilaceae</taxon>
        <taxon>Nitrosopumilus</taxon>
    </lineage>
</organism>
<dbReference type="InterPro" id="IPR012675">
    <property type="entry name" value="Beta-grasp_dom_sf"/>
</dbReference>
<reference evidence="1 2" key="2">
    <citation type="journal article" date="2016" name="ISME J.">
        <title>Physiological and genomic characterization of two novel marine thaumarchaeal strains indicates niche differentiation.</title>
        <authorList>
            <person name="Bayer B."/>
            <person name="Vojvoda J."/>
            <person name="Offre P."/>
            <person name="Alves R.J."/>
            <person name="Elisabeth N.H."/>
            <person name="Garcia J.A."/>
            <person name="Volland J.M."/>
            <person name="Srivastava A."/>
            <person name="Schleper C."/>
            <person name="Herndl G.J."/>
        </authorList>
    </citation>
    <scope>NUCLEOTIDE SEQUENCE [LARGE SCALE GENOMIC DNA]</scope>
    <source>
        <strain evidence="1 2">D3C</strain>
    </source>
</reference>
<dbReference type="RefSeq" id="WP_148703995.1">
    <property type="nucleotide sequence ID" value="NZ_CP010868.1"/>
</dbReference>
<dbReference type="EMBL" id="CP010868">
    <property type="protein sequence ID" value="AJM93305.1"/>
    <property type="molecule type" value="Genomic_DNA"/>
</dbReference>
<dbReference type="GeneID" id="41601166"/>
<dbReference type="SUPFAM" id="SSF143870">
    <property type="entry name" value="PF0523-like"/>
    <property type="match status" value="1"/>
</dbReference>
<reference evidence="1 2" key="3">
    <citation type="journal article" date="2019" name="Int. J. Syst. Evol. Microbiol.">
        <title>Nitrosopumilus adriaticus sp. nov. and Nitrosopumilus piranensis sp. nov., two ammonia-oxidizing archaea from the Adriatic Sea and members of the class Nitrososphaeria.</title>
        <authorList>
            <person name="Bayer B."/>
            <person name="Vojvoda J."/>
            <person name="Reinthaler T."/>
            <person name="Reyes C."/>
            <person name="Pinto M."/>
            <person name="Herndl G.J."/>
        </authorList>
    </citation>
    <scope>NUCLEOTIDE SEQUENCE [LARGE SCALE GENOMIC DNA]</scope>
    <source>
        <strain evidence="1 2">D3C</strain>
    </source>
</reference>
<name>A0A0C5C1Q2_9ARCH</name>
<reference evidence="2" key="1">
    <citation type="submission" date="2015-02" db="EMBL/GenBank/DDBJ databases">
        <title>Characterization of two novel Thaumarchaeota isolated from the Northern Adriatic Sea.</title>
        <authorList>
            <person name="Bayer B."/>
            <person name="Vojvoda J."/>
            <person name="Offre P."/>
            <person name="Srivastava A."/>
            <person name="Elisabeth N."/>
            <person name="Garcia J.A.L."/>
            <person name="Schleper C."/>
            <person name="Herndl G.J."/>
        </authorList>
    </citation>
    <scope>NUCLEOTIDE SEQUENCE [LARGE SCALE GENOMIC DNA]</scope>
    <source>
        <strain evidence="2">D3C</strain>
    </source>
</reference>